<accession>A0ABN1HU22</accession>
<evidence type="ECO:0000313" key="4">
    <source>
        <dbReference type="Proteomes" id="UP001500238"/>
    </source>
</evidence>
<dbReference type="Pfam" id="PF07969">
    <property type="entry name" value="Amidohydro_3"/>
    <property type="match status" value="1"/>
</dbReference>
<evidence type="ECO:0000256" key="1">
    <source>
        <dbReference type="SAM" id="SignalP"/>
    </source>
</evidence>
<evidence type="ECO:0000313" key="3">
    <source>
        <dbReference type="EMBL" id="GAA0667601.1"/>
    </source>
</evidence>
<dbReference type="PANTHER" id="PTHR22642">
    <property type="entry name" value="IMIDAZOLONEPROPIONASE"/>
    <property type="match status" value="1"/>
</dbReference>
<dbReference type="Gene3D" id="2.30.40.10">
    <property type="entry name" value="Urease, subunit C, domain 1"/>
    <property type="match status" value="1"/>
</dbReference>
<dbReference type="Gene3D" id="3.20.20.140">
    <property type="entry name" value="Metal-dependent hydrolases"/>
    <property type="match status" value="1"/>
</dbReference>
<dbReference type="SUPFAM" id="SSF51556">
    <property type="entry name" value="Metallo-dependent hydrolases"/>
    <property type="match status" value="1"/>
</dbReference>
<feature type="domain" description="Amidohydrolase 3" evidence="2">
    <location>
        <begin position="80"/>
        <end position="555"/>
    </location>
</feature>
<protein>
    <submittedName>
        <fullName evidence="3">Amidohydrolase</fullName>
    </submittedName>
</protein>
<reference evidence="3 4" key="1">
    <citation type="journal article" date="2019" name="Int. J. Syst. Evol. Microbiol.">
        <title>The Global Catalogue of Microorganisms (GCM) 10K type strain sequencing project: providing services to taxonomists for standard genome sequencing and annotation.</title>
        <authorList>
            <consortium name="The Broad Institute Genomics Platform"/>
            <consortium name="The Broad Institute Genome Sequencing Center for Infectious Disease"/>
            <person name="Wu L."/>
            <person name="Ma J."/>
        </authorList>
    </citation>
    <scope>NUCLEOTIDE SEQUENCE [LARGE SCALE GENOMIC DNA]</scope>
    <source>
        <strain evidence="3 4">JCM 14603</strain>
    </source>
</reference>
<dbReference type="Gene3D" id="3.10.310.70">
    <property type="match status" value="1"/>
</dbReference>
<dbReference type="EMBL" id="BAAAES010000008">
    <property type="protein sequence ID" value="GAA0667601.1"/>
    <property type="molecule type" value="Genomic_DNA"/>
</dbReference>
<dbReference type="CDD" id="cd01300">
    <property type="entry name" value="YtcJ_like"/>
    <property type="match status" value="1"/>
</dbReference>
<name>A0ABN1HU22_9SPHN</name>
<feature type="chain" id="PRO_5046295870" evidence="1">
    <location>
        <begin position="31"/>
        <end position="559"/>
    </location>
</feature>
<keyword evidence="1" id="KW-0732">Signal</keyword>
<dbReference type="InterPro" id="IPR013108">
    <property type="entry name" value="Amidohydro_3"/>
</dbReference>
<organism evidence="3 4">
    <name type="scientific">Sphingomonas insulae</name>
    <dbReference type="NCBI Taxonomy" id="424800"/>
    <lineage>
        <taxon>Bacteria</taxon>
        <taxon>Pseudomonadati</taxon>
        <taxon>Pseudomonadota</taxon>
        <taxon>Alphaproteobacteria</taxon>
        <taxon>Sphingomonadales</taxon>
        <taxon>Sphingomonadaceae</taxon>
        <taxon>Sphingomonas</taxon>
    </lineage>
</organism>
<dbReference type="InterPro" id="IPR032466">
    <property type="entry name" value="Metal_Hydrolase"/>
</dbReference>
<dbReference type="PANTHER" id="PTHR22642:SF2">
    <property type="entry name" value="PROTEIN LONG AFTER FAR-RED 3"/>
    <property type="match status" value="1"/>
</dbReference>
<feature type="signal peptide" evidence="1">
    <location>
        <begin position="1"/>
        <end position="30"/>
    </location>
</feature>
<dbReference type="SUPFAM" id="SSF51338">
    <property type="entry name" value="Composite domain of metallo-dependent hydrolases"/>
    <property type="match status" value="1"/>
</dbReference>
<comment type="caution">
    <text evidence="3">The sequence shown here is derived from an EMBL/GenBank/DDBJ whole genome shotgun (WGS) entry which is preliminary data.</text>
</comment>
<dbReference type="InterPro" id="IPR033932">
    <property type="entry name" value="YtcJ-like"/>
</dbReference>
<keyword evidence="4" id="KW-1185">Reference proteome</keyword>
<dbReference type="InterPro" id="IPR011059">
    <property type="entry name" value="Metal-dep_hydrolase_composite"/>
</dbReference>
<proteinExistence type="predicted"/>
<dbReference type="Proteomes" id="UP001500238">
    <property type="component" value="Unassembled WGS sequence"/>
</dbReference>
<gene>
    <name evidence="3" type="ORF">GCM10009102_17100</name>
</gene>
<evidence type="ECO:0000259" key="2">
    <source>
        <dbReference type="Pfam" id="PF07969"/>
    </source>
</evidence>
<sequence length="559" mass="60026">MRVIMARTVSTTAGLLLMAATTMLSGAASADGIVDNVNGMTLDKDGRVARFQALLVTPDGKVSKLLSAKDKRPDKLDWRVDLKGKTLLPGMIDAHGHVMELGFRALELDLSDTKSLAEAQARIADYARANPDKSWIIGGGWNQEAWDLGRFPTTADLDSAVADRPVWLARADGHASWGNSAALKAAAVTAKSVSPPGGRIEKGAGGQPAGVFVDAAQGLVGKVVPQPLGKDRNAAFLKAQSILLSYGVTATADMGTSIDDWLTYRRIGDAGGLRMRIMSYGAGVDTTVQIGAVGPSPWLYGDRLKLVGVKLYADGALGSRGAWLKAPYADAPGQSGAGFMNDTVMRNLMSRAAMDGYQVAVHAIGDRANAEALDSIEEMAQTYKGDRRWRIEHAQIVDPIDLPRFGRYGTIASMQPTHETSDRTMAEARLGPQRLTGAYAWASMLKNGSKLAFGSDYPVERPDPWAGWAAAFTRQDAEGQPFGGWHPEEAITREQAWWAFTGGAAYAGFAEDRIGRLAPGLRADFIVVDRDPLLASPTELRATKVQETWVGGEKVWERK</sequence>